<protein>
    <submittedName>
        <fullName evidence="1">Uncharacterized protein</fullName>
    </submittedName>
</protein>
<dbReference type="AlphaFoldDB" id="A0A0S4KFR0"/>
<dbReference type="Proteomes" id="UP000051952">
    <property type="component" value="Unassembled WGS sequence"/>
</dbReference>
<keyword evidence="2" id="KW-1185">Reference proteome</keyword>
<dbReference type="EMBL" id="CYKH01000281">
    <property type="protein sequence ID" value="CUI12718.1"/>
    <property type="molecule type" value="Genomic_DNA"/>
</dbReference>
<reference evidence="2" key="1">
    <citation type="submission" date="2015-09" db="EMBL/GenBank/DDBJ databases">
        <authorList>
            <consortium name="Pathogen Informatics"/>
        </authorList>
    </citation>
    <scope>NUCLEOTIDE SEQUENCE [LARGE SCALE GENOMIC DNA]</scope>
    <source>
        <strain evidence="2">Lake Konstanz</strain>
    </source>
</reference>
<evidence type="ECO:0000313" key="1">
    <source>
        <dbReference type="EMBL" id="CUI12718.1"/>
    </source>
</evidence>
<proteinExistence type="predicted"/>
<accession>A0A0S4KFR0</accession>
<organism evidence="1 2">
    <name type="scientific">Bodo saltans</name>
    <name type="common">Flagellated protozoan</name>
    <dbReference type="NCBI Taxonomy" id="75058"/>
    <lineage>
        <taxon>Eukaryota</taxon>
        <taxon>Discoba</taxon>
        <taxon>Euglenozoa</taxon>
        <taxon>Kinetoplastea</taxon>
        <taxon>Metakinetoplastina</taxon>
        <taxon>Eubodonida</taxon>
        <taxon>Bodonidae</taxon>
        <taxon>Bodo</taxon>
    </lineage>
</organism>
<sequence length="139" mass="15472">MMEQRPFDRDLTVVLRAGKRHVFQYCRDLNQTWRSLVGALVNLFIVPTSAWKLLIRVVDGYELASPDDNVPASLLHCSQFVSKSGRVEVFLVVPNSDGLFPSVPSCDSDMSFVPSDAPVQLPKGLVDFIDHLRPASQVS</sequence>
<dbReference type="VEuPathDB" id="TriTrypDB:BSAL_60930"/>
<evidence type="ECO:0000313" key="2">
    <source>
        <dbReference type="Proteomes" id="UP000051952"/>
    </source>
</evidence>
<gene>
    <name evidence="1" type="ORF">BSAL_60930</name>
</gene>
<name>A0A0S4KFR0_BODSA</name>